<evidence type="ECO:0000256" key="1">
    <source>
        <dbReference type="SAM" id="Phobius"/>
    </source>
</evidence>
<sequence length="337" mass="37868">MRARFILLAGAVLVVVAALAGERAAQAQESGWSVTSFEATYRVGADGVVEVEERIAVNFRNLERHGIYRDLFETTKCAAPAEGVEQPLTPCPEGWVRKWVYADFRVTDANGQPWKFERESLPGTVRLKIGDPDVTVSGQQTYVIRYRLERALDAYADHDELYWNVTGQWQVPIERFAARVELPPGAEPRTACYVGSAGAQESCGMAAEGSAATFSARRLNTFEQATIAVGWQKGVVTVPPPKLIEPAKVGDYLKFDALEWAGFGLTAALGLAAAIALWWRHGRDRQYRGIYYLTNDPAEQTRPLFGARRWWWSTCRRRTCGRRRWGCCWTKAPTRWM</sequence>
<evidence type="ECO:0000313" key="4">
    <source>
        <dbReference type="EMBL" id="WBL36293.1"/>
    </source>
</evidence>
<dbReference type="RefSeq" id="WP_270056817.1">
    <property type="nucleotide sequence ID" value="NZ_CP115149.1"/>
</dbReference>
<dbReference type="Proteomes" id="UP001212803">
    <property type="component" value="Chromosome"/>
</dbReference>
<organism evidence="4 5">
    <name type="scientific">Tepidiforma flava</name>
    <dbReference type="NCBI Taxonomy" id="3004094"/>
    <lineage>
        <taxon>Bacteria</taxon>
        <taxon>Bacillati</taxon>
        <taxon>Chloroflexota</taxon>
        <taxon>Tepidiformia</taxon>
        <taxon>Tepidiformales</taxon>
        <taxon>Tepidiformaceae</taxon>
        <taxon>Tepidiforma</taxon>
    </lineage>
</organism>
<feature type="signal peptide" evidence="2">
    <location>
        <begin position="1"/>
        <end position="20"/>
    </location>
</feature>
<name>A0ABY7M706_9CHLR</name>
<protein>
    <submittedName>
        <fullName evidence="4">DUF2207 domain-containing protein</fullName>
    </submittedName>
</protein>
<keyword evidence="1" id="KW-0472">Membrane</keyword>
<feature type="chain" id="PRO_5046369184" evidence="2">
    <location>
        <begin position="21"/>
        <end position="337"/>
    </location>
</feature>
<evidence type="ECO:0000256" key="2">
    <source>
        <dbReference type="SAM" id="SignalP"/>
    </source>
</evidence>
<keyword evidence="1" id="KW-1133">Transmembrane helix</keyword>
<evidence type="ECO:0000259" key="3">
    <source>
        <dbReference type="Pfam" id="PF09972"/>
    </source>
</evidence>
<keyword evidence="1" id="KW-0812">Transmembrane</keyword>
<feature type="domain" description="DUF2207" evidence="3">
    <location>
        <begin position="33"/>
        <end position="231"/>
    </location>
</feature>
<keyword evidence="5" id="KW-1185">Reference proteome</keyword>
<keyword evidence="2" id="KW-0732">Signal</keyword>
<dbReference type="EMBL" id="CP115149">
    <property type="protein sequence ID" value="WBL36293.1"/>
    <property type="molecule type" value="Genomic_DNA"/>
</dbReference>
<accession>A0ABY7M706</accession>
<dbReference type="InterPro" id="IPR018702">
    <property type="entry name" value="DUF2207"/>
</dbReference>
<feature type="transmembrane region" description="Helical" evidence="1">
    <location>
        <begin position="260"/>
        <end position="279"/>
    </location>
</feature>
<evidence type="ECO:0000313" key="5">
    <source>
        <dbReference type="Proteomes" id="UP001212803"/>
    </source>
</evidence>
<dbReference type="Pfam" id="PF09972">
    <property type="entry name" value="DUF2207"/>
    <property type="match status" value="1"/>
</dbReference>
<gene>
    <name evidence="4" type="ORF">O0235_01520</name>
</gene>
<proteinExistence type="predicted"/>
<reference evidence="4 5" key="1">
    <citation type="journal article" date="2023" name="ISME J.">
        <title>Thermophilic Dehalococcoidia with unusual traits shed light on an unexpected past.</title>
        <authorList>
            <person name="Palmer M."/>
            <person name="Covington J.K."/>
            <person name="Zhou E.M."/>
            <person name="Thomas S.C."/>
            <person name="Habib N."/>
            <person name="Seymour C.O."/>
            <person name="Lai D."/>
            <person name="Johnston J."/>
            <person name="Hashimi A."/>
            <person name="Jiao J.Y."/>
            <person name="Muok A.R."/>
            <person name="Liu L."/>
            <person name="Xian W.D."/>
            <person name="Zhi X.Y."/>
            <person name="Li M.M."/>
            <person name="Silva L.P."/>
            <person name="Bowen B.P."/>
            <person name="Louie K."/>
            <person name="Briegel A."/>
            <person name="Pett-Ridge J."/>
            <person name="Weber P.K."/>
            <person name="Tocheva E.I."/>
            <person name="Woyke T."/>
            <person name="Northen T.R."/>
            <person name="Mayali X."/>
            <person name="Li W.J."/>
            <person name="Hedlund B.P."/>
        </authorList>
    </citation>
    <scope>NUCLEOTIDE SEQUENCE [LARGE SCALE GENOMIC DNA]</scope>
    <source>
        <strain evidence="4 5">YIM 72310</strain>
    </source>
</reference>